<dbReference type="GO" id="GO:0008270">
    <property type="term" value="F:zinc ion binding"/>
    <property type="evidence" value="ECO:0007669"/>
    <property type="project" value="InterPro"/>
</dbReference>
<name>A0A8S5N3T9_9CAUD</name>
<proteinExistence type="predicted"/>
<dbReference type="PANTHER" id="PTHR11086">
    <property type="entry name" value="DEOXYCYTIDYLATE DEAMINASE-RELATED"/>
    <property type="match status" value="1"/>
</dbReference>
<dbReference type="InterPro" id="IPR016473">
    <property type="entry name" value="dCMP_deaminase"/>
</dbReference>
<evidence type="ECO:0000256" key="2">
    <source>
        <dbReference type="PIRSR" id="PIRSR006019-1"/>
    </source>
</evidence>
<keyword evidence="3" id="KW-0862">Zinc</keyword>
<sequence>MNMNSWLDMAEMYAQKKSGCNKVAVGCAIVSSDRKQLLTMGANQAMPDLCKSERGCLRMELYGEDSKAHRNSGDCRAIHSEIDAISDAAEWGVSLRGAIAFVTRYPCESCAKALIRAGIKEVYYGGTATVSEYTRYLFEMYNVRCYHITDWREDLSDR</sequence>
<evidence type="ECO:0000256" key="3">
    <source>
        <dbReference type="PIRSR" id="PIRSR006019-2"/>
    </source>
</evidence>
<organism evidence="5">
    <name type="scientific">Podoviridae sp. ctiJY10</name>
    <dbReference type="NCBI Taxonomy" id="2826572"/>
    <lineage>
        <taxon>Viruses</taxon>
        <taxon>Duplodnaviria</taxon>
        <taxon>Heunggongvirae</taxon>
        <taxon>Uroviricota</taxon>
        <taxon>Caudoviricetes</taxon>
    </lineage>
</organism>
<dbReference type="PROSITE" id="PS51747">
    <property type="entry name" value="CYT_DCMP_DEAMINASES_2"/>
    <property type="match status" value="1"/>
</dbReference>
<feature type="binding site" evidence="3">
    <location>
        <position position="107"/>
    </location>
    <ligand>
        <name>Zn(2+)</name>
        <dbReference type="ChEBI" id="CHEBI:29105"/>
        <note>catalytic</note>
    </ligand>
</feature>
<comment type="cofactor">
    <cofactor evidence="3">
        <name>Zn(2+)</name>
        <dbReference type="ChEBI" id="CHEBI:29105"/>
    </cofactor>
</comment>
<dbReference type="InterPro" id="IPR016193">
    <property type="entry name" value="Cytidine_deaminase-like"/>
</dbReference>
<dbReference type="GO" id="GO:0006220">
    <property type="term" value="P:pyrimidine nucleotide metabolic process"/>
    <property type="evidence" value="ECO:0007669"/>
    <property type="project" value="InterPro"/>
</dbReference>
<evidence type="ECO:0000256" key="1">
    <source>
        <dbReference type="ARBA" id="ARBA00022801"/>
    </source>
</evidence>
<protein>
    <submittedName>
        <fullName evidence="5">Deoxycytidylate deaminase</fullName>
    </submittedName>
</protein>
<accession>A0A8S5N3T9</accession>
<feature type="binding site" evidence="3">
    <location>
        <position position="79"/>
    </location>
    <ligand>
        <name>Zn(2+)</name>
        <dbReference type="ChEBI" id="CHEBI:29105"/>
        <note>catalytic</note>
    </ligand>
</feature>
<keyword evidence="1" id="KW-0378">Hydrolase</keyword>
<dbReference type="Pfam" id="PF00383">
    <property type="entry name" value="dCMP_cyt_deam_1"/>
    <property type="match status" value="1"/>
</dbReference>
<dbReference type="InterPro" id="IPR015517">
    <property type="entry name" value="dCMP_deaminase-rel"/>
</dbReference>
<keyword evidence="3" id="KW-0479">Metal-binding</keyword>
<dbReference type="GO" id="GO:0004132">
    <property type="term" value="F:dCMP deaminase activity"/>
    <property type="evidence" value="ECO:0007669"/>
    <property type="project" value="InterPro"/>
</dbReference>
<dbReference type="EMBL" id="BK015060">
    <property type="protein sequence ID" value="DAD89341.1"/>
    <property type="molecule type" value="Genomic_DNA"/>
</dbReference>
<evidence type="ECO:0000259" key="4">
    <source>
        <dbReference type="PROSITE" id="PS51747"/>
    </source>
</evidence>
<reference evidence="5" key="1">
    <citation type="journal article" date="2021" name="Proc. Natl. Acad. Sci. U.S.A.">
        <title>A Catalog of Tens of Thousands of Viruses from Human Metagenomes Reveals Hidden Associations with Chronic Diseases.</title>
        <authorList>
            <person name="Tisza M.J."/>
            <person name="Buck C.B."/>
        </authorList>
    </citation>
    <scope>NUCLEOTIDE SEQUENCE</scope>
    <source>
        <strain evidence="5">CtiJY10</strain>
    </source>
</reference>
<dbReference type="Gene3D" id="3.40.140.10">
    <property type="entry name" value="Cytidine Deaminase, domain 2"/>
    <property type="match status" value="1"/>
</dbReference>
<evidence type="ECO:0000313" key="5">
    <source>
        <dbReference type="EMBL" id="DAD89341.1"/>
    </source>
</evidence>
<feature type="active site" description="Proton donor" evidence="2">
    <location>
        <position position="81"/>
    </location>
</feature>
<dbReference type="PIRSF" id="PIRSF006019">
    <property type="entry name" value="dCMP_deaminase"/>
    <property type="match status" value="1"/>
</dbReference>
<feature type="binding site" evidence="3">
    <location>
        <position position="110"/>
    </location>
    <ligand>
        <name>Zn(2+)</name>
        <dbReference type="ChEBI" id="CHEBI:29105"/>
        <note>catalytic</note>
    </ligand>
</feature>
<feature type="domain" description="CMP/dCMP-type deaminase" evidence="4">
    <location>
        <begin position="1"/>
        <end position="141"/>
    </location>
</feature>
<dbReference type="SUPFAM" id="SSF53927">
    <property type="entry name" value="Cytidine deaminase-like"/>
    <property type="match status" value="1"/>
</dbReference>
<dbReference type="PANTHER" id="PTHR11086:SF18">
    <property type="entry name" value="DEOXYCYTIDYLATE DEAMINASE"/>
    <property type="match status" value="1"/>
</dbReference>
<dbReference type="InterPro" id="IPR002125">
    <property type="entry name" value="CMP_dCMP_dom"/>
</dbReference>